<dbReference type="AlphaFoldDB" id="A0A7Y2E8V6"/>
<feature type="non-terminal residue" evidence="1">
    <location>
        <position position="136"/>
    </location>
</feature>
<dbReference type="InterPro" id="IPR042099">
    <property type="entry name" value="ANL_N_sf"/>
</dbReference>
<reference evidence="1 2" key="1">
    <citation type="submission" date="2020-03" db="EMBL/GenBank/DDBJ databases">
        <title>Metabolic flexibility allows generalist bacteria to become dominant in a frequently disturbed ecosystem.</title>
        <authorList>
            <person name="Chen Y.-J."/>
            <person name="Leung P.M."/>
            <person name="Bay S.K."/>
            <person name="Hugenholtz P."/>
            <person name="Kessler A.J."/>
            <person name="Shelley G."/>
            <person name="Waite D.W."/>
            <person name="Cook P.L."/>
            <person name="Greening C."/>
        </authorList>
    </citation>
    <scope>NUCLEOTIDE SEQUENCE [LARGE SCALE GENOMIC DNA]</scope>
    <source>
        <strain evidence="1">SS_bin_28</strain>
    </source>
</reference>
<accession>A0A7Y2E8V6</accession>
<dbReference type="Proteomes" id="UP000547674">
    <property type="component" value="Unassembled WGS sequence"/>
</dbReference>
<dbReference type="InterPro" id="IPR053158">
    <property type="entry name" value="CapK_Type1_Caps_Biosynth"/>
</dbReference>
<evidence type="ECO:0000313" key="1">
    <source>
        <dbReference type="EMBL" id="NNF07331.1"/>
    </source>
</evidence>
<dbReference type="Gene3D" id="3.40.50.12780">
    <property type="entry name" value="N-terminal domain of ligase-like"/>
    <property type="match status" value="1"/>
</dbReference>
<dbReference type="PANTHER" id="PTHR36932:SF1">
    <property type="entry name" value="CAPSULAR POLYSACCHARIDE BIOSYNTHESIS PROTEIN"/>
    <property type="match status" value="1"/>
</dbReference>
<dbReference type="EMBL" id="JABDJR010000451">
    <property type="protein sequence ID" value="NNF07331.1"/>
    <property type="molecule type" value="Genomic_DNA"/>
</dbReference>
<evidence type="ECO:0008006" key="3">
    <source>
        <dbReference type="Google" id="ProtNLM"/>
    </source>
</evidence>
<name>A0A7Y2E8V6_UNCEI</name>
<organism evidence="1 2">
    <name type="scientific">Eiseniibacteriota bacterium</name>
    <dbReference type="NCBI Taxonomy" id="2212470"/>
    <lineage>
        <taxon>Bacteria</taxon>
        <taxon>Candidatus Eiseniibacteriota</taxon>
    </lineage>
</organism>
<sequence length="136" mass="15862">MLARTLDFTARHAFLPLLRILDKDRSLQYLAQVEDLHGESLETIQNHQLDRLQRICTTAAAKSPFYETRFREAGVSPEAITFETLKKLPVLTREDLHRFPKGIRNRDYEFEDLRLTETGGTTFAPVKFYLDQEAYN</sequence>
<gene>
    <name evidence="1" type="ORF">HKN21_11270</name>
</gene>
<evidence type="ECO:0000313" key="2">
    <source>
        <dbReference type="Proteomes" id="UP000547674"/>
    </source>
</evidence>
<dbReference type="PANTHER" id="PTHR36932">
    <property type="entry name" value="CAPSULAR POLYSACCHARIDE BIOSYNTHESIS PROTEIN"/>
    <property type="match status" value="1"/>
</dbReference>
<protein>
    <recommendedName>
        <fullName evidence="3">Phenylacetate--CoA ligase</fullName>
    </recommendedName>
</protein>
<proteinExistence type="predicted"/>
<comment type="caution">
    <text evidence="1">The sequence shown here is derived from an EMBL/GenBank/DDBJ whole genome shotgun (WGS) entry which is preliminary data.</text>
</comment>